<organism evidence="4 5">
    <name type="scientific">Spinacia oleracea</name>
    <name type="common">Spinach</name>
    <dbReference type="NCBI Taxonomy" id="3562"/>
    <lineage>
        <taxon>Eukaryota</taxon>
        <taxon>Viridiplantae</taxon>
        <taxon>Streptophyta</taxon>
        <taxon>Embryophyta</taxon>
        <taxon>Tracheophyta</taxon>
        <taxon>Spermatophyta</taxon>
        <taxon>Magnoliopsida</taxon>
        <taxon>eudicotyledons</taxon>
        <taxon>Gunneridae</taxon>
        <taxon>Pentapetalae</taxon>
        <taxon>Caryophyllales</taxon>
        <taxon>Chenopodiaceae</taxon>
        <taxon>Chenopodioideae</taxon>
        <taxon>Anserineae</taxon>
        <taxon>Spinacia</taxon>
    </lineage>
</organism>
<evidence type="ECO:0000256" key="3">
    <source>
        <dbReference type="PROSITE-ProRule" id="PRU00708"/>
    </source>
</evidence>
<feature type="repeat" description="PPR" evidence="3">
    <location>
        <begin position="416"/>
        <end position="450"/>
    </location>
</feature>
<feature type="repeat" description="PPR" evidence="3">
    <location>
        <begin position="205"/>
        <end position="239"/>
    </location>
</feature>
<sequence>MGRMSNKARVAAGFSQFRNLAASISGNLLPSPPNFRHSTCISTFNFFLFPTSLFQSHFPFLMRNFCVRPPHRKDRLVGSLAGSPVGSHVGACDDVMLTLLHSRNYSYRSTHHHFDDFFSFFFRDHFDDFDPQLFLKYVRHRSKLGFTNIDYPLSLFHHMKSIRPLPSIVDFYILFTAMTKMKPNPPLSTVISLSRQLQLLGLHPDDYSLTILANCYCRLGNVDLGFSILASIIKLGYQPNIVTFTTLINGFIHTDQFNQAVRLLDKIVKLGYQPTLVTYGSMFRGLCRLGDNYGALNLLRNMESHRHCTPNVVIYSTIIDSLCKDQLLPLALHLFKEMKSKRISPNVVTYSTLIRGMCTLGQWKEARDMYNEMLGNNIQPTIKTCNMLIDRYCKEGRVGEARAIYESITKRGLLPNIVTYSALLDGYCLRGEMDEAEKLMDLMIKHGCEPNVVTYSSLINGYCKSKKIDRALGLLKKMPLVGLSPNVVTYSTLIDGLCKDNQLEFARQLFKDMKSHGLKPVIVTYNSLLDGLCKNAWIDEAMQLFKEMKNNGVHPNIILYNILIDGLFEAGQLGEAVDIFSVLIGKGRHNVRSYNRMIKRFCKKGLLTDADELLKKMEDNGCSPDNCTFNTIIRGFLYGKNVKRALELISIMRSRGFAVDNHNTSSLVVLLADPTVGDSDKELVRNFFENRLSDNLEEITYDQVRKVLKTDMPTVGYESISHTTRCSSSSHIGCNPLLL</sequence>
<evidence type="ECO:0000313" key="5">
    <source>
        <dbReference type="RefSeq" id="XP_056697404.1"/>
    </source>
</evidence>
<feature type="repeat" description="PPR" evidence="3">
    <location>
        <begin position="521"/>
        <end position="555"/>
    </location>
</feature>
<dbReference type="SUPFAM" id="SSF48452">
    <property type="entry name" value="TPR-like"/>
    <property type="match status" value="1"/>
</dbReference>
<feature type="repeat" description="PPR" evidence="3">
    <location>
        <begin position="346"/>
        <end position="380"/>
    </location>
</feature>
<dbReference type="Pfam" id="PF13041">
    <property type="entry name" value="PPR_2"/>
    <property type="match status" value="5"/>
</dbReference>
<feature type="repeat" description="PPR" evidence="3">
    <location>
        <begin position="275"/>
        <end position="309"/>
    </location>
</feature>
<feature type="repeat" description="PPR" evidence="3">
    <location>
        <begin position="451"/>
        <end position="485"/>
    </location>
</feature>
<evidence type="ECO:0000256" key="2">
    <source>
        <dbReference type="ARBA" id="ARBA00022737"/>
    </source>
</evidence>
<keyword evidence="2" id="KW-0677">Repeat</keyword>
<dbReference type="Proteomes" id="UP000813463">
    <property type="component" value="Chromosome 4"/>
</dbReference>
<reference evidence="4" key="1">
    <citation type="journal article" date="2021" name="Nat. Commun.">
        <title>Genomic analyses provide insights into spinach domestication and the genetic basis of agronomic traits.</title>
        <authorList>
            <person name="Cai X."/>
            <person name="Sun X."/>
            <person name="Xu C."/>
            <person name="Sun H."/>
            <person name="Wang X."/>
            <person name="Ge C."/>
            <person name="Zhang Z."/>
            <person name="Wang Q."/>
            <person name="Fei Z."/>
            <person name="Jiao C."/>
            <person name="Wang Q."/>
        </authorList>
    </citation>
    <scope>NUCLEOTIDE SEQUENCE [LARGE SCALE GENOMIC DNA]</scope>
    <source>
        <strain evidence="4">cv. Varoflay</strain>
    </source>
</reference>
<evidence type="ECO:0000313" key="4">
    <source>
        <dbReference type="Proteomes" id="UP000813463"/>
    </source>
</evidence>
<feature type="repeat" description="PPR" evidence="3">
    <location>
        <begin position="240"/>
        <end position="274"/>
    </location>
</feature>
<feature type="repeat" description="PPR" evidence="3">
    <location>
        <begin position="486"/>
        <end position="520"/>
    </location>
</feature>
<accession>A0ABM3RP68</accession>
<protein>
    <submittedName>
        <fullName evidence="5">Pentatricopeptide repeat-containing protein At1g12700, mitochondrial</fullName>
    </submittedName>
</protein>
<dbReference type="RefSeq" id="XP_056697404.1">
    <property type="nucleotide sequence ID" value="XM_056841426.1"/>
</dbReference>
<evidence type="ECO:0000256" key="1">
    <source>
        <dbReference type="ARBA" id="ARBA00007626"/>
    </source>
</evidence>
<name>A0ABM3RP68_SPIOL</name>
<feature type="repeat" description="PPR" evidence="3">
    <location>
        <begin position="381"/>
        <end position="415"/>
    </location>
</feature>
<dbReference type="PANTHER" id="PTHR47941">
    <property type="entry name" value="PENTATRICOPEPTIDE REPEAT-CONTAINING PROTEIN 3, MITOCHONDRIAL"/>
    <property type="match status" value="1"/>
</dbReference>
<dbReference type="InterPro" id="IPR002885">
    <property type="entry name" value="PPR_rpt"/>
</dbReference>
<keyword evidence="4" id="KW-1185">Reference proteome</keyword>
<feature type="repeat" description="PPR" evidence="3">
    <location>
        <begin position="311"/>
        <end position="345"/>
    </location>
</feature>
<comment type="similarity">
    <text evidence="1">Belongs to the PPR family. P subfamily.</text>
</comment>
<gene>
    <name evidence="5" type="primary">LOC110775432</name>
</gene>
<proteinExistence type="inferred from homology"/>
<reference evidence="5" key="2">
    <citation type="submission" date="2025-08" db="UniProtKB">
        <authorList>
            <consortium name="RefSeq"/>
        </authorList>
    </citation>
    <scope>IDENTIFICATION</scope>
    <source>
        <tissue evidence="5">Leaf</tissue>
    </source>
</reference>
<feature type="repeat" description="PPR" evidence="3">
    <location>
        <begin position="625"/>
        <end position="659"/>
    </location>
</feature>
<dbReference type="Pfam" id="PF01535">
    <property type="entry name" value="PPR"/>
    <property type="match status" value="2"/>
</dbReference>
<feature type="repeat" description="PPR" evidence="3">
    <location>
        <begin position="590"/>
        <end position="624"/>
    </location>
</feature>
<dbReference type="Gene3D" id="1.25.40.10">
    <property type="entry name" value="Tetratricopeptide repeat domain"/>
    <property type="match status" value="5"/>
</dbReference>
<dbReference type="PROSITE" id="PS51375">
    <property type="entry name" value="PPR"/>
    <property type="match status" value="12"/>
</dbReference>
<dbReference type="NCBIfam" id="TIGR00756">
    <property type="entry name" value="PPR"/>
    <property type="match status" value="12"/>
</dbReference>
<dbReference type="InterPro" id="IPR011990">
    <property type="entry name" value="TPR-like_helical_dom_sf"/>
</dbReference>
<dbReference type="Pfam" id="PF12854">
    <property type="entry name" value="PPR_1"/>
    <property type="match status" value="1"/>
</dbReference>
<dbReference type="GeneID" id="110775432"/>